<evidence type="ECO:0000256" key="1">
    <source>
        <dbReference type="ARBA" id="ARBA00001641"/>
    </source>
</evidence>
<protein>
    <recommendedName>
        <fullName evidence="9">Glucanase</fullName>
        <ecNumber evidence="9">3.2.1.-</ecNumber>
    </recommendedName>
</protein>
<dbReference type="InterPro" id="IPR001722">
    <property type="entry name" value="Glyco_hydro_7"/>
</dbReference>
<dbReference type="InterPro" id="IPR037019">
    <property type="entry name" value="Glyco_hydro_7_sf"/>
</dbReference>
<evidence type="ECO:0000256" key="3">
    <source>
        <dbReference type="ARBA" id="ARBA00022729"/>
    </source>
</evidence>
<feature type="region of interest" description="Disordered" evidence="10">
    <location>
        <begin position="1"/>
        <end position="22"/>
    </location>
</feature>
<dbReference type="EC" id="3.2.1.-" evidence="9"/>
<keyword evidence="8 9" id="KW-0624">Polysaccharide degradation</keyword>
<keyword evidence="7 9" id="KW-0326">Glycosidase</keyword>
<dbReference type="GO" id="GO:0016162">
    <property type="term" value="F:cellulose 1,4-beta-cellobiosidase activity"/>
    <property type="evidence" value="ECO:0007669"/>
    <property type="project" value="UniProtKB-EC"/>
</dbReference>
<evidence type="ECO:0000256" key="7">
    <source>
        <dbReference type="ARBA" id="ARBA00023295"/>
    </source>
</evidence>
<reference evidence="11" key="1">
    <citation type="submission" date="2022-07" db="EMBL/GenBank/DDBJ databases">
        <title>Draft genome sequence of Zalerion maritima ATCC 34329, a (micro)plastics degrading marine fungus.</title>
        <authorList>
            <person name="Paco A."/>
            <person name="Goncalves M.F.M."/>
            <person name="Rocha-Santos T.A.P."/>
            <person name="Alves A."/>
        </authorList>
    </citation>
    <scope>NUCLEOTIDE SEQUENCE</scope>
    <source>
        <strain evidence="11">ATCC 34329</strain>
    </source>
</reference>
<comment type="similarity">
    <text evidence="2 9">Belongs to the glycosyl hydrolase 7 (cellulase C) family.</text>
</comment>
<dbReference type="EMBL" id="JAKWBI020000062">
    <property type="protein sequence ID" value="KAJ2904127.1"/>
    <property type="molecule type" value="Genomic_DNA"/>
</dbReference>
<evidence type="ECO:0000256" key="5">
    <source>
        <dbReference type="ARBA" id="ARBA00023001"/>
    </source>
</evidence>
<keyword evidence="4 9" id="KW-0378">Hydrolase</keyword>
<dbReference type="InterPro" id="IPR013320">
    <property type="entry name" value="ConA-like_dom_sf"/>
</dbReference>
<evidence type="ECO:0000256" key="8">
    <source>
        <dbReference type="ARBA" id="ARBA00023326"/>
    </source>
</evidence>
<comment type="catalytic activity">
    <reaction evidence="1">
        <text>Hydrolysis of (1-&gt;4)-beta-D-glucosidic linkages in cellulose and cellotetraose, releasing cellobiose from the non-reducing ends of the chains.</text>
        <dbReference type="EC" id="3.2.1.91"/>
    </reaction>
</comment>
<organism evidence="11 12">
    <name type="scientific">Zalerion maritima</name>
    <dbReference type="NCBI Taxonomy" id="339359"/>
    <lineage>
        <taxon>Eukaryota</taxon>
        <taxon>Fungi</taxon>
        <taxon>Dikarya</taxon>
        <taxon>Ascomycota</taxon>
        <taxon>Pezizomycotina</taxon>
        <taxon>Sordariomycetes</taxon>
        <taxon>Lulworthiomycetidae</taxon>
        <taxon>Lulworthiales</taxon>
        <taxon>Lulworthiaceae</taxon>
        <taxon>Zalerion</taxon>
    </lineage>
</organism>
<feature type="region of interest" description="Disordered" evidence="10">
    <location>
        <begin position="169"/>
        <end position="196"/>
    </location>
</feature>
<evidence type="ECO:0000313" key="12">
    <source>
        <dbReference type="Proteomes" id="UP001201980"/>
    </source>
</evidence>
<keyword evidence="3" id="KW-0732">Signal</keyword>
<dbReference type="AlphaFoldDB" id="A0AAD5RTX7"/>
<comment type="caution">
    <text evidence="11">The sequence shown here is derived from an EMBL/GenBank/DDBJ whole genome shotgun (WGS) entry which is preliminary data.</text>
</comment>
<evidence type="ECO:0000256" key="2">
    <source>
        <dbReference type="ARBA" id="ARBA00006044"/>
    </source>
</evidence>
<gene>
    <name evidence="11" type="ORF">MKZ38_008845</name>
</gene>
<keyword evidence="6" id="KW-0119">Carbohydrate metabolism</keyword>
<dbReference type="PANTHER" id="PTHR33753">
    <property type="entry name" value="1,4-BETA-D-GLUCAN CELLOBIOHYDROLASE B"/>
    <property type="match status" value="1"/>
</dbReference>
<dbReference type="GO" id="GO:0030245">
    <property type="term" value="P:cellulose catabolic process"/>
    <property type="evidence" value="ECO:0007669"/>
    <property type="project" value="UniProtKB-KW"/>
</dbReference>
<evidence type="ECO:0000256" key="10">
    <source>
        <dbReference type="SAM" id="MobiDB-lite"/>
    </source>
</evidence>
<dbReference type="SUPFAM" id="SSF49899">
    <property type="entry name" value="Concanavalin A-like lectins/glucanases"/>
    <property type="match status" value="1"/>
</dbReference>
<evidence type="ECO:0000256" key="9">
    <source>
        <dbReference type="RuleBase" id="RU361164"/>
    </source>
</evidence>
<dbReference type="Gene3D" id="2.70.100.10">
    <property type="entry name" value="Glycoside hydrolase, family 7, domain"/>
    <property type="match status" value="1"/>
</dbReference>
<keyword evidence="5 9" id="KW-0136">Cellulose degradation</keyword>
<dbReference type="Pfam" id="PF00840">
    <property type="entry name" value="Glyco_hydro_7"/>
    <property type="match status" value="1"/>
</dbReference>
<evidence type="ECO:0000313" key="11">
    <source>
        <dbReference type="EMBL" id="KAJ2904127.1"/>
    </source>
</evidence>
<dbReference type="PANTHER" id="PTHR33753:SF2">
    <property type="entry name" value="GLYCOSIDE HYDROLASE FAMILY 7 PROTEIN"/>
    <property type="match status" value="1"/>
</dbReference>
<evidence type="ECO:0000256" key="6">
    <source>
        <dbReference type="ARBA" id="ARBA00023277"/>
    </source>
</evidence>
<evidence type="ECO:0000256" key="4">
    <source>
        <dbReference type="ARBA" id="ARBA00022801"/>
    </source>
</evidence>
<dbReference type="Proteomes" id="UP001201980">
    <property type="component" value="Unassembled WGS sequence"/>
</dbReference>
<name>A0AAD5RTX7_9PEZI</name>
<proteinExistence type="inferred from homology"/>
<sequence length="215" mass="23087">MSTTSASPPTVEAPNYSEDRFAGDCDPNGCDLNPYRMGVQDFPGDGKTVDTSQAITQVPPAPSIPTCGPPCHRQSVVTQFQQNEISQFFVQNGQTIEIPDSAVPGVSGNTITPEFCESQLEAFGDRDRFGEVGGFSQMNQAMSGEWVLVMSLWDDHYANVLWLDSSYPPEKAGQPGGDRGDCPQDSGVPSDVESTLPNAKVTYNNLRFGPVGSTV</sequence>
<dbReference type="PRINTS" id="PR00734">
    <property type="entry name" value="GLHYDRLASE7"/>
</dbReference>
<keyword evidence="12" id="KW-1185">Reference proteome</keyword>
<accession>A0AAD5RTX7</accession>